<reference evidence="2" key="1">
    <citation type="submission" date="2021-03" db="EMBL/GenBank/DDBJ databases">
        <title>Draft genome sequence of rust myrtle Austropuccinia psidii MF-1, a brazilian biotype.</title>
        <authorList>
            <person name="Quecine M.C."/>
            <person name="Pachon D.M.R."/>
            <person name="Bonatelli M.L."/>
            <person name="Correr F.H."/>
            <person name="Franceschini L.M."/>
            <person name="Leite T.F."/>
            <person name="Margarido G.R.A."/>
            <person name="Almeida C.A."/>
            <person name="Ferrarezi J.A."/>
            <person name="Labate C.A."/>
        </authorList>
    </citation>
    <scope>NUCLEOTIDE SEQUENCE</scope>
    <source>
        <strain evidence="2">MF-1</strain>
    </source>
</reference>
<organism evidence="2 3">
    <name type="scientific">Austropuccinia psidii MF-1</name>
    <dbReference type="NCBI Taxonomy" id="1389203"/>
    <lineage>
        <taxon>Eukaryota</taxon>
        <taxon>Fungi</taxon>
        <taxon>Dikarya</taxon>
        <taxon>Basidiomycota</taxon>
        <taxon>Pucciniomycotina</taxon>
        <taxon>Pucciniomycetes</taxon>
        <taxon>Pucciniales</taxon>
        <taxon>Sphaerophragmiaceae</taxon>
        <taxon>Austropuccinia</taxon>
    </lineage>
</organism>
<dbReference type="OrthoDB" id="2157866at2759"/>
<evidence type="ECO:0000256" key="1">
    <source>
        <dbReference type="SAM" id="MobiDB-lite"/>
    </source>
</evidence>
<accession>A0A9Q3GJL5</accession>
<feature type="compositionally biased region" description="Basic and acidic residues" evidence="1">
    <location>
        <begin position="45"/>
        <end position="55"/>
    </location>
</feature>
<proteinExistence type="predicted"/>
<sequence>MSQRDTFQRPYDNNQRLEYHLEVQTSGGERSLDKGESSHYPSHRRTSDPDREYSDSFRLTRSRPNQPSSGFIPFTKQQISDQESPFLTIPGGFQENTRIKGKKQDLFQPKTERIRPNDPEAVGLGERSAQKPEIAINTSRISRNTNRNITLTQTEHKVTPESSLKSDKLWLHMSQFAVQTQESLDHFKMINEMLQRNEILQEAKI</sequence>
<dbReference type="AlphaFoldDB" id="A0A9Q3GJL5"/>
<dbReference type="Proteomes" id="UP000765509">
    <property type="component" value="Unassembled WGS sequence"/>
</dbReference>
<evidence type="ECO:0000313" key="2">
    <source>
        <dbReference type="EMBL" id="MBW0468957.1"/>
    </source>
</evidence>
<name>A0A9Q3GJL5_9BASI</name>
<protein>
    <submittedName>
        <fullName evidence="2">Uncharacterized protein</fullName>
    </submittedName>
</protein>
<keyword evidence="3" id="KW-1185">Reference proteome</keyword>
<dbReference type="EMBL" id="AVOT02002031">
    <property type="protein sequence ID" value="MBW0468957.1"/>
    <property type="molecule type" value="Genomic_DNA"/>
</dbReference>
<comment type="caution">
    <text evidence="2">The sequence shown here is derived from an EMBL/GenBank/DDBJ whole genome shotgun (WGS) entry which is preliminary data.</text>
</comment>
<feature type="region of interest" description="Disordered" evidence="1">
    <location>
        <begin position="23"/>
        <end position="70"/>
    </location>
</feature>
<evidence type="ECO:0000313" key="3">
    <source>
        <dbReference type="Proteomes" id="UP000765509"/>
    </source>
</evidence>
<gene>
    <name evidence="2" type="ORF">O181_008672</name>
</gene>
<feature type="compositionally biased region" description="Polar residues" evidence="1">
    <location>
        <begin position="57"/>
        <end position="70"/>
    </location>
</feature>